<dbReference type="PANTHER" id="PTHR35604:SF2">
    <property type="entry name" value="TRANSPOSASE INSH FOR INSERTION SEQUENCE ELEMENT IS5A-RELATED"/>
    <property type="match status" value="1"/>
</dbReference>
<feature type="domain" description="Transposase InsH N-terminal" evidence="1">
    <location>
        <begin position="1"/>
        <end position="44"/>
    </location>
</feature>
<accession>A0A859D117</accession>
<dbReference type="AlphaFoldDB" id="A0A859D117"/>
<organism evidence="2 3">
    <name type="scientific">Marinomonas primoryensis</name>
    <dbReference type="NCBI Taxonomy" id="178399"/>
    <lineage>
        <taxon>Bacteria</taxon>
        <taxon>Pseudomonadati</taxon>
        <taxon>Pseudomonadota</taxon>
        <taxon>Gammaproteobacteria</taxon>
        <taxon>Oceanospirillales</taxon>
        <taxon>Oceanospirillaceae</taxon>
        <taxon>Marinomonas</taxon>
    </lineage>
</organism>
<evidence type="ECO:0000259" key="1">
    <source>
        <dbReference type="Pfam" id="PF05598"/>
    </source>
</evidence>
<name>A0A859D117_9GAMM</name>
<gene>
    <name evidence="2" type="ORF">MP3633_1599</name>
</gene>
<dbReference type="KEGG" id="mpri:MP3633_1599"/>
<dbReference type="Proteomes" id="UP000509371">
    <property type="component" value="Chromosome"/>
</dbReference>
<sequence length="62" mass="7390">MQHWYNMSIPAMEDDLHEITSMGLFAVLSLDNSVPEHTTIMNFRLLLEKHKLSRQLFKEMNR</sequence>
<proteinExistence type="predicted"/>
<evidence type="ECO:0000313" key="2">
    <source>
        <dbReference type="EMBL" id="QKK80329.1"/>
    </source>
</evidence>
<dbReference type="EMBL" id="CP054301">
    <property type="protein sequence ID" value="QKK80329.1"/>
    <property type="molecule type" value="Genomic_DNA"/>
</dbReference>
<dbReference type="Pfam" id="PF05598">
    <property type="entry name" value="DUF772"/>
    <property type="match status" value="1"/>
</dbReference>
<dbReference type="PANTHER" id="PTHR35604">
    <property type="entry name" value="TRANSPOSASE INSH FOR INSERTION SEQUENCE ELEMENT IS5A-RELATED"/>
    <property type="match status" value="1"/>
</dbReference>
<dbReference type="InterPro" id="IPR008490">
    <property type="entry name" value="Transposase_InsH_N"/>
</dbReference>
<evidence type="ECO:0000313" key="3">
    <source>
        <dbReference type="Proteomes" id="UP000509371"/>
    </source>
</evidence>
<reference evidence="2 3" key="1">
    <citation type="submission" date="2020-06" db="EMBL/GenBank/DDBJ databases">
        <authorList>
            <person name="Voronona O.L."/>
            <person name="Aksenova E.I."/>
            <person name="Kunda M.S."/>
            <person name="Semenov A.N."/>
            <person name="Ryzhova N."/>
        </authorList>
    </citation>
    <scope>NUCLEOTIDE SEQUENCE [LARGE SCALE GENOMIC DNA]</scope>
    <source>
        <strain evidence="2 3">MPKMM3633</strain>
    </source>
</reference>
<protein>
    <submittedName>
        <fullName evidence="2">DUF772 domain-containing protein</fullName>
    </submittedName>
</protein>